<sequence>MKLLLKALLTLGLAAAGAVARVDTLYSERLSKRSFDHNDNYNVTLLHVNDVHAHLDQFSPDGTDCLDPSKGCVLGGYARIKHVVDTKRKEVPDALLLNAGDEFQGTLFYSYYKSEKIAETLNQLGFDAMALGNHEFDDGNEEVVQFINKLNFPVTACNIRTNDTGLQQALVPYVIFPEHKLAVVAVTTPSTADSSSPDAGTTFDHPISAIQNTVNVIQEVEDIKRIIALTHIGYAEDIELAQKTRGIHMIIGGHSHTLLGDMPGAKGKYPTIQKNLDGEEVFIVTSYRWGEYIGSITITYDPSGRILSYAGEPIKLTDAIHQHVDLQDQITKWRAPFEKFSREVVGRTEETLSLDPCLTEECTLGNLVSDAMLESCISHTPDLAGAILNGGGIRAGFGKGQINRGQILTAFPFGNALVEINLTGRQLWDAVEGIVSGVNLKNGKKIPNFLQVSNEIRFSYNPGNSVGSRLVSLEFSGRRAEMERVYKIVTLDFLADGGDSYFEKQAGVIKHERIEDAIIRFIKAKSPLNIKIEGRSATTTETRPRTG</sequence>
<evidence type="ECO:0000256" key="6">
    <source>
        <dbReference type="RuleBase" id="RU362119"/>
    </source>
</evidence>
<feature type="domain" description="5'-Nucleotidase C-terminal" evidence="8">
    <location>
        <begin position="344"/>
        <end position="501"/>
    </location>
</feature>
<keyword evidence="10" id="KW-1185">Reference proteome</keyword>
<evidence type="ECO:0000256" key="2">
    <source>
        <dbReference type="ARBA" id="ARBA00022723"/>
    </source>
</evidence>
<evidence type="ECO:0000256" key="5">
    <source>
        <dbReference type="ARBA" id="ARBA00022801"/>
    </source>
</evidence>
<evidence type="ECO:0000256" key="4">
    <source>
        <dbReference type="ARBA" id="ARBA00022741"/>
    </source>
</evidence>
<comment type="similarity">
    <text evidence="1 6">Belongs to the 5'-nucleotidase family.</text>
</comment>
<dbReference type="CDD" id="cd07409">
    <property type="entry name" value="MPP_CD73_N"/>
    <property type="match status" value="1"/>
</dbReference>
<organism evidence="9 10">
    <name type="scientific">Choiromyces venosus 120613-1</name>
    <dbReference type="NCBI Taxonomy" id="1336337"/>
    <lineage>
        <taxon>Eukaryota</taxon>
        <taxon>Fungi</taxon>
        <taxon>Dikarya</taxon>
        <taxon>Ascomycota</taxon>
        <taxon>Pezizomycotina</taxon>
        <taxon>Pezizomycetes</taxon>
        <taxon>Pezizales</taxon>
        <taxon>Tuberaceae</taxon>
        <taxon>Choiromyces</taxon>
    </lineage>
</organism>
<evidence type="ECO:0000259" key="7">
    <source>
        <dbReference type="Pfam" id="PF00149"/>
    </source>
</evidence>
<dbReference type="EMBL" id="ML120367">
    <property type="protein sequence ID" value="RPB02586.1"/>
    <property type="molecule type" value="Genomic_DNA"/>
</dbReference>
<dbReference type="InterPro" id="IPR008334">
    <property type="entry name" value="5'-Nucleotdase_C"/>
</dbReference>
<evidence type="ECO:0000313" key="10">
    <source>
        <dbReference type="Proteomes" id="UP000276215"/>
    </source>
</evidence>
<dbReference type="InterPro" id="IPR006179">
    <property type="entry name" value="5_nucleotidase/apyrase"/>
</dbReference>
<evidence type="ECO:0000256" key="3">
    <source>
        <dbReference type="ARBA" id="ARBA00022729"/>
    </source>
</evidence>
<keyword evidence="3 6" id="KW-0732">Signal</keyword>
<dbReference type="SUPFAM" id="SSF55816">
    <property type="entry name" value="5'-nucleotidase (syn. UDP-sugar hydrolase), C-terminal domain"/>
    <property type="match status" value="1"/>
</dbReference>
<dbReference type="Pfam" id="PF00149">
    <property type="entry name" value="Metallophos"/>
    <property type="match status" value="1"/>
</dbReference>
<dbReference type="PANTHER" id="PTHR11575">
    <property type="entry name" value="5'-NUCLEOTIDASE-RELATED"/>
    <property type="match status" value="1"/>
</dbReference>
<dbReference type="PROSITE" id="PS00786">
    <property type="entry name" value="5_NUCLEOTIDASE_2"/>
    <property type="match status" value="1"/>
</dbReference>
<dbReference type="OrthoDB" id="7722975at2759"/>
<dbReference type="Gene3D" id="3.60.21.10">
    <property type="match status" value="1"/>
</dbReference>
<dbReference type="Gene3D" id="3.90.780.10">
    <property type="entry name" value="5'-Nucleotidase, C-terminal domain"/>
    <property type="match status" value="1"/>
</dbReference>
<dbReference type="Proteomes" id="UP000276215">
    <property type="component" value="Unassembled WGS sequence"/>
</dbReference>
<proteinExistence type="inferred from homology"/>
<dbReference type="GO" id="GO:0009166">
    <property type="term" value="P:nucleotide catabolic process"/>
    <property type="evidence" value="ECO:0007669"/>
    <property type="project" value="InterPro"/>
</dbReference>
<evidence type="ECO:0000259" key="8">
    <source>
        <dbReference type="Pfam" id="PF02872"/>
    </source>
</evidence>
<gene>
    <name evidence="9" type="ORF">L873DRAFT_1673340</name>
</gene>
<dbReference type="InterPro" id="IPR006146">
    <property type="entry name" value="5'-Nucleotdase_CS"/>
</dbReference>
<feature type="signal peptide" evidence="6">
    <location>
        <begin position="1"/>
        <end position="20"/>
    </location>
</feature>
<name>A0A3N4JW50_9PEZI</name>
<dbReference type="GO" id="GO:0000166">
    <property type="term" value="F:nucleotide binding"/>
    <property type="evidence" value="ECO:0007669"/>
    <property type="project" value="UniProtKB-KW"/>
</dbReference>
<reference evidence="9 10" key="1">
    <citation type="journal article" date="2018" name="Nat. Ecol. Evol.">
        <title>Pezizomycetes genomes reveal the molecular basis of ectomycorrhizal truffle lifestyle.</title>
        <authorList>
            <person name="Murat C."/>
            <person name="Payen T."/>
            <person name="Noel B."/>
            <person name="Kuo A."/>
            <person name="Morin E."/>
            <person name="Chen J."/>
            <person name="Kohler A."/>
            <person name="Krizsan K."/>
            <person name="Balestrini R."/>
            <person name="Da Silva C."/>
            <person name="Montanini B."/>
            <person name="Hainaut M."/>
            <person name="Levati E."/>
            <person name="Barry K.W."/>
            <person name="Belfiori B."/>
            <person name="Cichocki N."/>
            <person name="Clum A."/>
            <person name="Dockter R.B."/>
            <person name="Fauchery L."/>
            <person name="Guy J."/>
            <person name="Iotti M."/>
            <person name="Le Tacon F."/>
            <person name="Lindquist E.A."/>
            <person name="Lipzen A."/>
            <person name="Malagnac F."/>
            <person name="Mello A."/>
            <person name="Molinier V."/>
            <person name="Miyauchi S."/>
            <person name="Poulain J."/>
            <person name="Riccioni C."/>
            <person name="Rubini A."/>
            <person name="Sitrit Y."/>
            <person name="Splivallo R."/>
            <person name="Traeger S."/>
            <person name="Wang M."/>
            <person name="Zifcakova L."/>
            <person name="Wipf D."/>
            <person name="Zambonelli A."/>
            <person name="Paolocci F."/>
            <person name="Nowrousian M."/>
            <person name="Ottonello S."/>
            <person name="Baldrian P."/>
            <person name="Spatafora J.W."/>
            <person name="Henrissat B."/>
            <person name="Nagy L.G."/>
            <person name="Aury J.M."/>
            <person name="Wincker P."/>
            <person name="Grigoriev I.V."/>
            <person name="Bonfante P."/>
            <person name="Martin F.M."/>
        </authorList>
    </citation>
    <scope>NUCLEOTIDE SEQUENCE [LARGE SCALE GENOMIC DNA]</scope>
    <source>
        <strain evidence="9 10">120613-1</strain>
    </source>
</reference>
<dbReference type="Pfam" id="PF02872">
    <property type="entry name" value="5_nucleotid_C"/>
    <property type="match status" value="1"/>
</dbReference>
<dbReference type="PANTHER" id="PTHR11575:SF24">
    <property type="entry name" value="5'-NUCLEOTIDASE"/>
    <property type="match status" value="1"/>
</dbReference>
<accession>A0A3N4JW50</accession>
<dbReference type="FunFam" id="3.60.21.10:FF:000020">
    <property type="entry name" value="NT5E isoform 4"/>
    <property type="match status" value="1"/>
</dbReference>
<feature type="chain" id="PRO_5017847140" evidence="6">
    <location>
        <begin position="21"/>
        <end position="547"/>
    </location>
</feature>
<evidence type="ECO:0000256" key="1">
    <source>
        <dbReference type="ARBA" id="ARBA00006654"/>
    </source>
</evidence>
<dbReference type="GO" id="GO:0046872">
    <property type="term" value="F:metal ion binding"/>
    <property type="evidence" value="ECO:0007669"/>
    <property type="project" value="UniProtKB-KW"/>
</dbReference>
<feature type="domain" description="Calcineurin-like phosphoesterase" evidence="7">
    <location>
        <begin position="44"/>
        <end position="257"/>
    </location>
</feature>
<keyword evidence="2" id="KW-0479">Metal-binding</keyword>
<dbReference type="PRINTS" id="PR01607">
    <property type="entry name" value="APYRASEFAMLY"/>
</dbReference>
<keyword evidence="5 6" id="KW-0378">Hydrolase</keyword>
<dbReference type="InterPro" id="IPR036907">
    <property type="entry name" value="5'-Nucleotdase_C_sf"/>
</dbReference>
<dbReference type="InterPro" id="IPR029052">
    <property type="entry name" value="Metallo-depent_PP-like"/>
</dbReference>
<protein>
    <submittedName>
        <fullName evidence="9">5'-nucleotidase</fullName>
    </submittedName>
</protein>
<dbReference type="GO" id="GO:0016788">
    <property type="term" value="F:hydrolase activity, acting on ester bonds"/>
    <property type="evidence" value="ECO:0007669"/>
    <property type="project" value="InterPro"/>
</dbReference>
<dbReference type="InterPro" id="IPR004843">
    <property type="entry name" value="Calcineurin-like_PHP"/>
</dbReference>
<keyword evidence="4 6" id="KW-0547">Nucleotide-binding</keyword>
<dbReference type="SUPFAM" id="SSF56300">
    <property type="entry name" value="Metallo-dependent phosphatases"/>
    <property type="match status" value="1"/>
</dbReference>
<dbReference type="STRING" id="1336337.A0A3N4JW50"/>
<evidence type="ECO:0000313" key="9">
    <source>
        <dbReference type="EMBL" id="RPB02586.1"/>
    </source>
</evidence>
<dbReference type="AlphaFoldDB" id="A0A3N4JW50"/>